<dbReference type="GO" id="GO:0006044">
    <property type="term" value="P:N-acetylglucosamine metabolic process"/>
    <property type="evidence" value="ECO:0007669"/>
    <property type="project" value="TreeGrafter"/>
</dbReference>
<accession>A0A210R493</accession>
<dbReference type="InterPro" id="IPR027417">
    <property type="entry name" value="P-loop_NTPase"/>
</dbReference>
<dbReference type="OrthoDB" id="6410525at2759"/>
<evidence type="ECO:0000313" key="2">
    <source>
        <dbReference type="Proteomes" id="UP000242188"/>
    </source>
</evidence>
<dbReference type="GO" id="GO:0001517">
    <property type="term" value="F:N-acetylglucosamine 6-O-sulfotransferase activity"/>
    <property type="evidence" value="ECO:0007669"/>
    <property type="project" value="TreeGrafter"/>
</dbReference>
<dbReference type="Pfam" id="PF13469">
    <property type="entry name" value="Sulfotransfer_3"/>
    <property type="match status" value="1"/>
</dbReference>
<keyword evidence="2" id="KW-1185">Reference proteome</keyword>
<dbReference type="GO" id="GO:0006790">
    <property type="term" value="P:sulfur compound metabolic process"/>
    <property type="evidence" value="ECO:0007669"/>
    <property type="project" value="TreeGrafter"/>
</dbReference>
<dbReference type="Gene3D" id="3.40.50.300">
    <property type="entry name" value="P-loop containing nucleotide triphosphate hydrolases"/>
    <property type="match status" value="1"/>
</dbReference>
<protein>
    <submittedName>
        <fullName evidence="1">Carbohydrate sulfotransferase 3</fullName>
    </submittedName>
</protein>
<dbReference type="InterPro" id="IPR051135">
    <property type="entry name" value="Gal/GlcNAc/GalNAc_ST"/>
</dbReference>
<keyword evidence="1" id="KW-0808">Transferase</keyword>
<dbReference type="STRING" id="6573.A0A210R493"/>
<dbReference type="PANTHER" id="PTHR10704:SF44">
    <property type="entry name" value="LD35051P-RELATED"/>
    <property type="match status" value="1"/>
</dbReference>
<dbReference type="AlphaFoldDB" id="A0A210R493"/>
<sequence length="361" mass="42153">MLLTVRHDGFIRVGPLKIRLSTSTETYKVKLRNTSVPVLIFTYMRSGSTLTGDILQHHPGSFYVFEPLRYIDEDIDKARTVRFYNGTTRGIRKQQKVWIHAEMMYRWLTCDFRFINIKDLTSQFLGSFSLTSKNYAKCIHDNKTTIRAVKRCITLLEKPCARSDLRIVKTIRMAMESVNLLLQRLPDLKVIYLIRDPRGKLSSQIMAYGQNWGAVMTLAKETCDRMMVDTNMMSELKQKYPDRIRLLLYETLARRPVETSGRIFEYLNINFTNSIMLSIRSLTSGAPGKRDRCIWCSKRGNSRKIAYNWRIKTNVLHLDYIDQTCASVYKKVGYVLFKDSHDFRNLNKPLLEYSPFTEDAL</sequence>
<dbReference type="SUPFAM" id="SSF52540">
    <property type="entry name" value="P-loop containing nucleoside triphosphate hydrolases"/>
    <property type="match status" value="1"/>
</dbReference>
<dbReference type="PANTHER" id="PTHR10704">
    <property type="entry name" value="CARBOHYDRATE SULFOTRANSFERASE"/>
    <property type="match status" value="1"/>
</dbReference>
<organism evidence="1 2">
    <name type="scientific">Mizuhopecten yessoensis</name>
    <name type="common">Japanese scallop</name>
    <name type="synonym">Patinopecten yessoensis</name>
    <dbReference type="NCBI Taxonomy" id="6573"/>
    <lineage>
        <taxon>Eukaryota</taxon>
        <taxon>Metazoa</taxon>
        <taxon>Spiralia</taxon>
        <taxon>Lophotrochozoa</taxon>
        <taxon>Mollusca</taxon>
        <taxon>Bivalvia</taxon>
        <taxon>Autobranchia</taxon>
        <taxon>Pteriomorphia</taxon>
        <taxon>Pectinida</taxon>
        <taxon>Pectinoidea</taxon>
        <taxon>Pectinidae</taxon>
        <taxon>Mizuhopecten</taxon>
    </lineage>
</organism>
<dbReference type="Proteomes" id="UP000242188">
    <property type="component" value="Unassembled WGS sequence"/>
</dbReference>
<reference evidence="1 2" key="1">
    <citation type="journal article" date="2017" name="Nat. Ecol. Evol.">
        <title>Scallop genome provides insights into evolution of bilaterian karyotype and development.</title>
        <authorList>
            <person name="Wang S."/>
            <person name="Zhang J."/>
            <person name="Jiao W."/>
            <person name="Li J."/>
            <person name="Xun X."/>
            <person name="Sun Y."/>
            <person name="Guo X."/>
            <person name="Huan P."/>
            <person name="Dong B."/>
            <person name="Zhang L."/>
            <person name="Hu X."/>
            <person name="Sun X."/>
            <person name="Wang J."/>
            <person name="Zhao C."/>
            <person name="Wang Y."/>
            <person name="Wang D."/>
            <person name="Huang X."/>
            <person name="Wang R."/>
            <person name="Lv J."/>
            <person name="Li Y."/>
            <person name="Zhang Z."/>
            <person name="Liu B."/>
            <person name="Lu W."/>
            <person name="Hui Y."/>
            <person name="Liang J."/>
            <person name="Zhou Z."/>
            <person name="Hou R."/>
            <person name="Li X."/>
            <person name="Liu Y."/>
            <person name="Li H."/>
            <person name="Ning X."/>
            <person name="Lin Y."/>
            <person name="Zhao L."/>
            <person name="Xing Q."/>
            <person name="Dou J."/>
            <person name="Li Y."/>
            <person name="Mao J."/>
            <person name="Guo H."/>
            <person name="Dou H."/>
            <person name="Li T."/>
            <person name="Mu C."/>
            <person name="Jiang W."/>
            <person name="Fu Q."/>
            <person name="Fu X."/>
            <person name="Miao Y."/>
            <person name="Liu J."/>
            <person name="Yu Q."/>
            <person name="Li R."/>
            <person name="Liao H."/>
            <person name="Li X."/>
            <person name="Kong Y."/>
            <person name="Jiang Z."/>
            <person name="Chourrout D."/>
            <person name="Li R."/>
            <person name="Bao Z."/>
        </authorList>
    </citation>
    <scope>NUCLEOTIDE SEQUENCE [LARGE SCALE GENOMIC DNA]</scope>
    <source>
        <strain evidence="1 2">PY_sf001</strain>
    </source>
</reference>
<gene>
    <name evidence="1" type="ORF">KP79_PYT11163</name>
</gene>
<proteinExistence type="predicted"/>
<name>A0A210R493_MIZYE</name>
<evidence type="ECO:0000313" key="1">
    <source>
        <dbReference type="EMBL" id="OWF55714.1"/>
    </source>
</evidence>
<comment type="caution">
    <text evidence="1">The sequence shown here is derived from an EMBL/GenBank/DDBJ whole genome shotgun (WGS) entry which is preliminary data.</text>
</comment>
<dbReference type="EMBL" id="NEDP02000506">
    <property type="protein sequence ID" value="OWF55714.1"/>
    <property type="molecule type" value="Genomic_DNA"/>
</dbReference>